<accession>A0ABD0LDF1</accession>
<organism evidence="1 2">
    <name type="scientific">Batillaria attramentaria</name>
    <dbReference type="NCBI Taxonomy" id="370345"/>
    <lineage>
        <taxon>Eukaryota</taxon>
        <taxon>Metazoa</taxon>
        <taxon>Spiralia</taxon>
        <taxon>Lophotrochozoa</taxon>
        <taxon>Mollusca</taxon>
        <taxon>Gastropoda</taxon>
        <taxon>Caenogastropoda</taxon>
        <taxon>Sorbeoconcha</taxon>
        <taxon>Cerithioidea</taxon>
        <taxon>Batillariidae</taxon>
        <taxon>Batillaria</taxon>
    </lineage>
</organism>
<gene>
    <name evidence="1" type="ORF">BaRGS_00011336</name>
</gene>
<keyword evidence="2" id="KW-1185">Reference proteome</keyword>
<comment type="caution">
    <text evidence="1">The sequence shown here is derived from an EMBL/GenBank/DDBJ whole genome shotgun (WGS) entry which is preliminary data.</text>
</comment>
<name>A0ABD0LDF1_9CAEN</name>
<proteinExistence type="predicted"/>
<dbReference type="Proteomes" id="UP001519460">
    <property type="component" value="Unassembled WGS sequence"/>
</dbReference>
<dbReference type="AlphaFoldDB" id="A0ABD0LDF1"/>
<protein>
    <submittedName>
        <fullName evidence="1">Uncharacterized protein</fullName>
    </submittedName>
</protein>
<dbReference type="EMBL" id="JACVVK020000058">
    <property type="protein sequence ID" value="KAK7497494.1"/>
    <property type="molecule type" value="Genomic_DNA"/>
</dbReference>
<evidence type="ECO:0000313" key="2">
    <source>
        <dbReference type="Proteomes" id="UP001519460"/>
    </source>
</evidence>
<reference evidence="1 2" key="1">
    <citation type="journal article" date="2023" name="Sci. Data">
        <title>Genome assembly of the Korean intertidal mud-creeper Batillaria attramentaria.</title>
        <authorList>
            <person name="Patra A.K."/>
            <person name="Ho P.T."/>
            <person name="Jun S."/>
            <person name="Lee S.J."/>
            <person name="Kim Y."/>
            <person name="Won Y.J."/>
        </authorList>
    </citation>
    <scope>NUCLEOTIDE SEQUENCE [LARGE SCALE GENOMIC DNA]</scope>
    <source>
        <strain evidence="1">Wonlab-2016</strain>
    </source>
</reference>
<sequence>MKTDGLSAWQLTISANPWLYSTELKRISDLIRDPLRKAGMEIAVMNYLMMTYLNVECKRVLRTLPSEMQSRSEVTRLMSDIDNLIASPPMSQSAVEALGKRALDTVKPEC</sequence>
<evidence type="ECO:0000313" key="1">
    <source>
        <dbReference type="EMBL" id="KAK7497494.1"/>
    </source>
</evidence>